<dbReference type="InterPro" id="IPR013083">
    <property type="entry name" value="Znf_RING/FYVE/PHD"/>
</dbReference>
<comment type="catalytic activity">
    <reaction evidence="1">
        <text>S-ubiquitinyl-[E2 ubiquitin-conjugating enzyme]-L-cysteine + [acceptor protein]-L-lysine = [E2 ubiquitin-conjugating enzyme]-L-cysteine + N(6)-ubiquitinyl-[acceptor protein]-L-lysine.</text>
        <dbReference type="EC" id="2.3.2.27"/>
    </reaction>
</comment>
<evidence type="ECO:0000256" key="11">
    <source>
        <dbReference type="ARBA" id="ARBA00022786"/>
    </source>
</evidence>
<dbReference type="UniPathway" id="UPA00143"/>
<evidence type="ECO:0000256" key="6">
    <source>
        <dbReference type="ARBA" id="ARBA00012483"/>
    </source>
</evidence>
<keyword evidence="9" id="KW-0479">Metal-binding</keyword>
<dbReference type="CDD" id="cd16571">
    <property type="entry name" value="RING-HC_SIAHs"/>
    <property type="match status" value="1"/>
</dbReference>
<sequence length="702" mass="77229">MAKFSVGIEEDGEGPSNRVPKRQRILPIVIEEPEAEQDVDIEGVEEGEEEEEEEEEGEGEEEDEEEEEEEEEYDEEEEESEAEEAVMSSGVQRDPPPVCLTLTDPEVLDCPICCEPLTIPVFQCDNGHIACTTCCLKVRHKCPSCSTPIGYNRCRAIEKVLESVKAFCQNRVYGCTEGFSYNMKQKHEKLCSFAPCSCPIADCNFQTSSKQLYKHFTDKHKCAATHFFYDKPVLINLRKEDKFQILQEERDGSLFILDNKAQTLGNIITLIRIGPSGERGFFYELNAKAQNESCTLRWQTFTKSTPKLPADVPLSLGFFLVPSPFFPITGTIQMELRVWSYNHFPRNFQRAWASASSSSSVTASSSAASNKKSLVFLGSPQVSATVLDALFNASAAPSSSFEVAAIVTQPPARRDRGKKMMPSAVAQYALDRGFPSDLIFTPERAGEEAFLSSLRALQPEVCVTAAYGNILPTKFLNIPSLGTVNIHPSLLPLYRGAAPVQRAVQDGVKETGVSLAFTVRALDAGPVIARERLEVDDQIKAPDLLAILFAEGSKLLVSKLPSIFDGSAMVNAEPQDDSKATLAPKITPEESWLSFDQKALVLHNKVRAFAGWPGTRAKVLVVDNKNSKESTLELKIITTRVGPDDYIQGNDVNDISFIKGALVFPCGGCTALEVLEVQLPGKKVTTAAAFWNGLRGQKLKAL</sequence>
<evidence type="ECO:0000256" key="13">
    <source>
        <dbReference type="ARBA" id="ARBA00022917"/>
    </source>
</evidence>
<dbReference type="InterPro" id="IPR002376">
    <property type="entry name" value="Formyl_transf_N"/>
</dbReference>
<dbReference type="InterPro" id="IPR005793">
    <property type="entry name" value="Formyl_trans_C"/>
</dbReference>
<dbReference type="CDD" id="cd08646">
    <property type="entry name" value="FMT_core_Met-tRNA-FMT_N"/>
    <property type="match status" value="1"/>
</dbReference>
<comment type="caution">
    <text evidence="17">The sequence shown here is derived from an EMBL/GenBank/DDBJ whole genome shotgun (WGS) entry which is preliminary data.</text>
</comment>
<evidence type="ECO:0000256" key="7">
    <source>
        <dbReference type="ARBA" id="ARBA00014185"/>
    </source>
</evidence>
<dbReference type="EC" id="2.3.2.27" evidence="6"/>
<evidence type="ECO:0000313" key="17">
    <source>
        <dbReference type="EMBL" id="OMO55580.1"/>
    </source>
</evidence>
<feature type="domain" description="SIAH-type" evidence="16">
    <location>
        <begin position="163"/>
        <end position="221"/>
    </location>
</feature>
<dbReference type="SUPFAM" id="SSF50486">
    <property type="entry name" value="FMT C-terminal domain-like"/>
    <property type="match status" value="1"/>
</dbReference>
<dbReference type="Gene3D" id="3.10.25.10">
    <property type="entry name" value="Formyl transferase, C-terminal domain"/>
    <property type="match status" value="1"/>
</dbReference>
<dbReference type="InterPro" id="IPR005794">
    <property type="entry name" value="Fmt"/>
</dbReference>
<feature type="region of interest" description="Disordered" evidence="15">
    <location>
        <begin position="1"/>
        <end position="95"/>
    </location>
</feature>
<evidence type="ECO:0000256" key="9">
    <source>
        <dbReference type="ARBA" id="ARBA00022723"/>
    </source>
</evidence>
<dbReference type="PANTHER" id="PTHR11138:SF5">
    <property type="entry name" value="METHIONYL-TRNA FORMYLTRANSFERASE, MITOCHONDRIAL"/>
    <property type="match status" value="1"/>
</dbReference>
<dbReference type="EC" id="2.1.2.9" evidence="5"/>
<dbReference type="InterPro" id="IPR044135">
    <property type="entry name" value="Met-tRNA-FMT_C"/>
</dbReference>
<dbReference type="Pfam" id="PF21361">
    <property type="entry name" value="Sina_ZnF"/>
    <property type="match status" value="1"/>
</dbReference>
<dbReference type="PANTHER" id="PTHR11138">
    <property type="entry name" value="METHIONYL-TRNA FORMYLTRANSFERASE"/>
    <property type="match status" value="1"/>
</dbReference>
<dbReference type="GO" id="GO:0016567">
    <property type="term" value="P:protein ubiquitination"/>
    <property type="evidence" value="ECO:0007669"/>
    <property type="project" value="UniProtKB-UniPathway"/>
</dbReference>
<accession>A0A1R3GC40</accession>
<dbReference type="STRING" id="210143.A0A1R3GC40"/>
<dbReference type="HAMAP" id="MF_00182">
    <property type="entry name" value="Formyl_trans"/>
    <property type="match status" value="1"/>
</dbReference>
<dbReference type="OrthoDB" id="10268103at2759"/>
<keyword evidence="13" id="KW-0648">Protein biosynthesis</keyword>
<dbReference type="Pfam" id="PF02911">
    <property type="entry name" value="Formyl_trans_C"/>
    <property type="match status" value="1"/>
</dbReference>
<dbReference type="PROSITE" id="PS51081">
    <property type="entry name" value="ZF_SIAH"/>
    <property type="match status" value="1"/>
</dbReference>
<keyword evidence="10 14" id="KW-0863">Zinc-finger</keyword>
<evidence type="ECO:0000256" key="1">
    <source>
        <dbReference type="ARBA" id="ARBA00000900"/>
    </source>
</evidence>
<dbReference type="CDD" id="cd08704">
    <property type="entry name" value="Met_tRNA_FMT_C"/>
    <property type="match status" value="1"/>
</dbReference>
<organism evidence="17 18">
    <name type="scientific">Corchorus capsularis</name>
    <name type="common">Jute</name>
    <dbReference type="NCBI Taxonomy" id="210143"/>
    <lineage>
        <taxon>Eukaryota</taxon>
        <taxon>Viridiplantae</taxon>
        <taxon>Streptophyta</taxon>
        <taxon>Embryophyta</taxon>
        <taxon>Tracheophyta</taxon>
        <taxon>Spermatophyta</taxon>
        <taxon>Magnoliopsida</taxon>
        <taxon>eudicotyledons</taxon>
        <taxon>Gunneridae</taxon>
        <taxon>Pentapetalae</taxon>
        <taxon>rosids</taxon>
        <taxon>malvids</taxon>
        <taxon>Malvales</taxon>
        <taxon>Malvaceae</taxon>
        <taxon>Grewioideae</taxon>
        <taxon>Apeibeae</taxon>
        <taxon>Corchorus</taxon>
    </lineage>
</organism>
<dbReference type="InterPro" id="IPR013010">
    <property type="entry name" value="Znf_SIAH"/>
</dbReference>
<dbReference type="InterPro" id="IPR036477">
    <property type="entry name" value="Formyl_transf_N_sf"/>
</dbReference>
<keyword evidence="11" id="KW-0833">Ubl conjugation pathway</keyword>
<dbReference type="SUPFAM" id="SSF49599">
    <property type="entry name" value="TRAF domain-like"/>
    <property type="match status" value="1"/>
</dbReference>
<dbReference type="InterPro" id="IPR037022">
    <property type="entry name" value="Formyl_trans_C_sf"/>
</dbReference>
<dbReference type="GO" id="GO:0061630">
    <property type="term" value="F:ubiquitin protein ligase activity"/>
    <property type="evidence" value="ECO:0007669"/>
    <property type="project" value="UniProtKB-EC"/>
</dbReference>
<evidence type="ECO:0000256" key="3">
    <source>
        <dbReference type="ARBA" id="ARBA00009119"/>
    </source>
</evidence>
<keyword evidence="12" id="KW-0862">Zinc</keyword>
<dbReference type="FunFam" id="3.40.50.170:FF:000010">
    <property type="entry name" value="Methionyl-tRNA formyltransferase"/>
    <property type="match status" value="1"/>
</dbReference>
<feature type="compositionally biased region" description="Acidic residues" evidence="15">
    <location>
        <begin position="31"/>
        <end position="84"/>
    </location>
</feature>
<dbReference type="Pfam" id="PF21362">
    <property type="entry name" value="Sina_RING"/>
    <property type="match status" value="1"/>
</dbReference>
<reference evidence="17 18" key="1">
    <citation type="submission" date="2013-09" db="EMBL/GenBank/DDBJ databases">
        <title>Corchorus capsularis genome sequencing.</title>
        <authorList>
            <person name="Alam M."/>
            <person name="Haque M.S."/>
            <person name="Islam M.S."/>
            <person name="Emdad E.M."/>
            <person name="Islam M.M."/>
            <person name="Ahmed B."/>
            <person name="Halim A."/>
            <person name="Hossen Q.M.M."/>
            <person name="Hossain M.Z."/>
            <person name="Ahmed R."/>
            <person name="Khan M.M."/>
            <person name="Islam R."/>
            <person name="Rashid M.M."/>
            <person name="Khan S.A."/>
            <person name="Rahman M.S."/>
            <person name="Alam M."/>
        </authorList>
    </citation>
    <scope>NUCLEOTIDE SEQUENCE [LARGE SCALE GENOMIC DNA]</scope>
    <source>
        <strain evidence="18">cv. CVL-1</strain>
        <tissue evidence="17">Whole seedling</tissue>
    </source>
</reference>
<dbReference type="GO" id="GO:0008270">
    <property type="term" value="F:zinc ion binding"/>
    <property type="evidence" value="ECO:0007669"/>
    <property type="project" value="UniProtKB-KW"/>
</dbReference>
<dbReference type="Pfam" id="PF00551">
    <property type="entry name" value="Formyl_trans_N"/>
    <property type="match status" value="1"/>
</dbReference>
<comment type="pathway">
    <text evidence="2">Protein modification; protein ubiquitination.</text>
</comment>
<dbReference type="AlphaFoldDB" id="A0A1R3GC40"/>
<dbReference type="GO" id="GO:0005739">
    <property type="term" value="C:mitochondrion"/>
    <property type="evidence" value="ECO:0007669"/>
    <property type="project" value="TreeGrafter"/>
</dbReference>
<evidence type="ECO:0000259" key="16">
    <source>
        <dbReference type="PROSITE" id="PS51081"/>
    </source>
</evidence>
<evidence type="ECO:0000256" key="10">
    <source>
        <dbReference type="ARBA" id="ARBA00022771"/>
    </source>
</evidence>
<dbReference type="SUPFAM" id="SSF53328">
    <property type="entry name" value="Formyltransferase"/>
    <property type="match status" value="1"/>
</dbReference>
<gene>
    <name evidence="17" type="ORF">CCACVL1_27176</name>
</gene>
<dbReference type="GO" id="GO:0004479">
    <property type="term" value="F:methionyl-tRNA formyltransferase activity"/>
    <property type="evidence" value="ECO:0007669"/>
    <property type="project" value="UniProtKB-EC"/>
</dbReference>
<dbReference type="Proteomes" id="UP000188268">
    <property type="component" value="Unassembled WGS sequence"/>
</dbReference>
<dbReference type="InterPro" id="IPR011034">
    <property type="entry name" value="Formyl_transferase-like_C_sf"/>
</dbReference>
<evidence type="ECO:0000256" key="15">
    <source>
        <dbReference type="SAM" id="MobiDB-lite"/>
    </source>
</evidence>
<dbReference type="InterPro" id="IPR041711">
    <property type="entry name" value="Met-tRNA-FMT_N"/>
</dbReference>
<protein>
    <recommendedName>
        <fullName evidence="7">Methionyl-tRNA formyltransferase, mitochondrial</fullName>
        <ecNumber evidence="5">2.1.2.9</ecNumber>
        <ecNumber evidence="6">2.3.2.27</ecNumber>
    </recommendedName>
</protein>
<evidence type="ECO:0000256" key="4">
    <source>
        <dbReference type="ARBA" id="ARBA00010699"/>
    </source>
</evidence>
<name>A0A1R3GC40_COCAP</name>
<evidence type="ECO:0000256" key="12">
    <source>
        <dbReference type="ARBA" id="ARBA00022833"/>
    </source>
</evidence>
<keyword evidence="8" id="KW-0808">Transferase</keyword>
<proteinExistence type="inferred from homology"/>
<evidence type="ECO:0000256" key="5">
    <source>
        <dbReference type="ARBA" id="ARBA00012261"/>
    </source>
</evidence>
<evidence type="ECO:0000256" key="14">
    <source>
        <dbReference type="PROSITE-ProRule" id="PRU00455"/>
    </source>
</evidence>
<evidence type="ECO:0000313" key="18">
    <source>
        <dbReference type="Proteomes" id="UP000188268"/>
    </source>
</evidence>
<evidence type="ECO:0000256" key="8">
    <source>
        <dbReference type="ARBA" id="ARBA00022679"/>
    </source>
</evidence>
<dbReference type="Gramene" id="OMO55580">
    <property type="protein sequence ID" value="OMO55580"/>
    <property type="gene ID" value="CCACVL1_27176"/>
</dbReference>
<keyword evidence="18" id="KW-1185">Reference proteome</keyword>
<dbReference type="Gene3D" id="3.30.40.10">
    <property type="entry name" value="Zinc/RING finger domain, C3HC4 (zinc finger)"/>
    <property type="match status" value="1"/>
</dbReference>
<comment type="similarity">
    <text evidence="3">Belongs to the SINA (Seven in absentia) family.</text>
</comment>
<dbReference type="InterPro" id="IPR049548">
    <property type="entry name" value="Sina-like_RING"/>
</dbReference>
<evidence type="ECO:0000256" key="2">
    <source>
        <dbReference type="ARBA" id="ARBA00004906"/>
    </source>
</evidence>
<comment type="similarity">
    <text evidence="4">Belongs to the Fmt family.</text>
</comment>
<dbReference type="EMBL" id="AWWV01014640">
    <property type="protein sequence ID" value="OMO55580.1"/>
    <property type="molecule type" value="Genomic_DNA"/>
</dbReference>
<dbReference type="Gene3D" id="3.40.50.170">
    <property type="entry name" value="Formyl transferase, N-terminal domain"/>
    <property type="match status" value="1"/>
</dbReference>